<comment type="caution">
    <text evidence="1">The sequence shown here is derived from an EMBL/GenBank/DDBJ whole genome shotgun (WGS) entry which is preliminary data.</text>
</comment>
<gene>
    <name evidence="1" type="ORF">SEMRO_1111_G242390.1</name>
</gene>
<evidence type="ECO:0000313" key="2">
    <source>
        <dbReference type="Proteomes" id="UP001153069"/>
    </source>
</evidence>
<organism evidence="1 2">
    <name type="scientific">Seminavis robusta</name>
    <dbReference type="NCBI Taxonomy" id="568900"/>
    <lineage>
        <taxon>Eukaryota</taxon>
        <taxon>Sar</taxon>
        <taxon>Stramenopiles</taxon>
        <taxon>Ochrophyta</taxon>
        <taxon>Bacillariophyta</taxon>
        <taxon>Bacillariophyceae</taxon>
        <taxon>Bacillariophycidae</taxon>
        <taxon>Naviculales</taxon>
        <taxon>Naviculaceae</taxon>
        <taxon>Seminavis</taxon>
    </lineage>
</organism>
<dbReference type="AlphaFoldDB" id="A0A9N8HPW5"/>
<name>A0A9N8HPW5_9STRA</name>
<protein>
    <submittedName>
        <fullName evidence="1">Uncharacterized protein</fullName>
    </submittedName>
</protein>
<keyword evidence="2" id="KW-1185">Reference proteome</keyword>
<dbReference type="Proteomes" id="UP001153069">
    <property type="component" value="Unassembled WGS sequence"/>
</dbReference>
<dbReference type="EMBL" id="CAICTM010001109">
    <property type="protein sequence ID" value="CAB9520525.1"/>
    <property type="molecule type" value="Genomic_DNA"/>
</dbReference>
<accession>A0A9N8HPW5</accession>
<proteinExistence type="predicted"/>
<sequence length="232" mass="26746">MNQNITKEGAKMALSLFPEGDTKEFLAQTVADFAVGCDISPVLSERLTPEYMFQNMGGLDGPEEGDLQRLQNVEAYKIEFAEEDAEFVVDRRSIYNPHQEKADYDAAEDTELINQGIQDWFKRNVFEKGRTPGCDPTVVEEAAANCKQRFGIGPCLKYGILHSCAPVQDAQRNKTMFIEFYGTLLNVERYNRDWDRTFPYVHLWEHEELRFRMRAITYSDIQYLTVHMPGYG</sequence>
<evidence type="ECO:0000313" key="1">
    <source>
        <dbReference type="EMBL" id="CAB9520525.1"/>
    </source>
</evidence>
<reference evidence="1" key="1">
    <citation type="submission" date="2020-06" db="EMBL/GenBank/DDBJ databases">
        <authorList>
            <consortium name="Plant Systems Biology data submission"/>
        </authorList>
    </citation>
    <scope>NUCLEOTIDE SEQUENCE</scope>
    <source>
        <strain evidence="1">D6</strain>
    </source>
</reference>